<dbReference type="AlphaFoldDB" id="A0A7W9KNR9"/>
<dbReference type="Gene3D" id="3.10.310.10">
    <property type="entry name" value="Diaminopimelate Epimerase, Chain A, domain 1"/>
    <property type="match status" value="2"/>
</dbReference>
<comment type="similarity">
    <text evidence="1">Belongs to the PhzF family.</text>
</comment>
<organism evidence="4 5">
    <name type="scientific">Kutzneria kofuensis</name>
    <dbReference type="NCBI Taxonomy" id="103725"/>
    <lineage>
        <taxon>Bacteria</taxon>
        <taxon>Bacillati</taxon>
        <taxon>Actinomycetota</taxon>
        <taxon>Actinomycetes</taxon>
        <taxon>Pseudonocardiales</taxon>
        <taxon>Pseudonocardiaceae</taxon>
        <taxon>Kutzneria</taxon>
    </lineage>
</organism>
<comment type="caution">
    <text evidence="4">The sequence shown here is derived from an EMBL/GenBank/DDBJ whole genome shotgun (WGS) entry which is preliminary data.</text>
</comment>
<dbReference type="Proteomes" id="UP000585638">
    <property type="component" value="Unassembled WGS sequence"/>
</dbReference>
<keyword evidence="5" id="KW-1185">Reference proteome</keyword>
<accession>A0A7W9KNR9</accession>
<dbReference type="GO" id="GO:0005737">
    <property type="term" value="C:cytoplasm"/>
    <property type="evidence" value="ECO:0007669"/>
    <property type="project" value="TreeGrafter"/>
</dbReference>
<reference evidence="4 5" key="1">
    <citation type="submission" date="2020-08" db="EMBL/GenBank/DDBJ databases">
        <title>Sequencing the genomes of 1000 actinobacteria strains.</title>
        <authorList>
            <person name="Klenk H.-P."/>
        </authorList>
    </citation>
    <scope>NUCLEOTIDE SEQUENCE [LARGE SCALE GENOMIC DNA]</scope>
    <source>
        <strain evidence="4 5">DSM 43851</strain>
    </source>
</reference>
<dbReference type="GO" id="GO:0016853">
    <property type="term" value="F:isomerase activity"/>
    <property type="evidence" value="ECO:0007669"/>
    <property type="project" value="UniProtKB-KW"/>
</dbReference>
<name>A0A7W9KNR9_9PSEU</name>
<dbReference type="EMBL" id="JACHIR010000001">
    <property type="protein sequence ID" value="MBB5895963.1"/>
    <property type="molecule type" value="Genomic_DNA"/>
</dbReference>
<evidence type="ECO:0000313" key="4">
    <source>
        <dbReference type="EMBL" id="MBB5895963.1"/>
    </source>
</evidence>
<sequence>MQETLRLPHTGKAVPALSPTIHLVHVFPDGPSGGNPAPIVVDADTMSDAEMQEIAKTYGHESAFILPAAAPFDFALRFWVPNHEMPMCGHATVGAVHTLHRLNRLTRTRLTISTPSGPVQARIADAAVEITQPPATVTPAPPTDVLEVLGITEQDLAAHPVQNASTSRVKTLIPLASQAILDALTPDFSRIPELCDQLGSTGLYPYAPSDPATQTFDARQFPRSSGYPEDAATGIAAAALAYGLLDNHLINPDRPVHVRQGRAMGKPSRITLRLTPTGLWLGGQVH</sequence>
<dbReference type="PIRSF" id="PIRSF016184">
    <property type="entry name" value="PhzC_PhzF"/>
    <property type="match status" value="1"/>
</dbReference>
<evidence type="ECO:0000256" key="3">
    <source>
        <dbReference type="PIRSR" id="PIRSR016184-1"/>
    </source>
</evidence>
<dbReference type="NCBIfam" id="TIGR00654">
    <property type="entry name" value="PhzF_family"/>
    <property type="match status" value="1"/>
</dbReference>
<proteinExistence type="inferred from homology"/>
<evidence type="ECO:0000313" key="5">
    <source>
        <dbReference type="Proteomes" id="UP000585638"/>
    </source>
</evidence>
<dbReference type="Pfam" id="PF02567">
    <property type="entry name" value="PhzC-PhzF"/>
    <property type="match status" value="1"/>
</dbReference>
<dbReference type="PANTHER" id="PTHR13774">
    <property type="entry name" value="PHENAZINE BIOSYNTHESIS PROTEIN"/>
    <property type="match status" value="1"/>
</dbReference>
<evidence type="ECO:0000256" key="1">
    <source>
        <dbReference type="ARBA" id="ARBA00008270"/>
    </source>
</evidence>
<dbReference type="SUPFAM" id="SSF54506">
    <property type="entry name" value="Diaminopimelate epimerase-like"/>
    <property type="match status" value="1"/>
</dbReference>
<protein>
    <submittedName>
        <fullName evidence="4">PhzF family phenazine biosynthesis protein</fullName>
    </submittedName>
</protein>
<keyword evidence="2" id="KW-0413">Isomerase</keyword>
<evidence type="ECO:0000256" key="2">
    <source>
        <dbReference type="ARBA" id="ARBA00023235"/>
    </source>
</evidence>
<dbReference type="PANTHER" id="PTHR13774:SF39">
    <property type="entry name" value="BIOSYNTHESIS PROTEIN, PUTATIVE-RELATED"/>
    <property type="match status" value="1"/>
</dbReference>
<gene>
    <name evidence="4" type="ORF">BJ998_007159</name>
</gene>
<dbReference type="RefSeq" id="WP_221338236.1">
    <property type="nucleotide sequence ID" value="NZ_BAAAWY010000041.1"/>
</dbReference>
<dbReference type="InterPro" id="IPR003719">
    <property type="entry name" value="Phenazine_PhzF-like"/>
</dbReference>
<feature type="active site" evidence="3">
    <location>
        <position position="61"/>
    </location>
</feature>